<protein>
    <submittedName>
        <fullName evidence="2">Uncharacterized protein</fullName>
    </submittedName>
</protein>
<gene>
    <name evidence="2" type="ORF">EEX84_10840</name>
</gene>
<keyword evidence="1" id="KW-0812">Transmembrane</keyword>
<keyword evidence="1" id="KW-0472">Membrane</keyword>
<keyword evidence="3" id="KW-1185">Reference proteome</keyword>
<evidence type="ECO:0000256" key="1">
    <source>
        <dbReference type="SAM" id="Phobius"/>
    </source>
</evidence>
<evidence type="ECO:0000313" key="2">
    <source>
        <dbReference type="EMBL" id="RNF39188.1"/>
    </source>
</evidence>
<accession>A0A3M8P676</accession>
<keyword evidence="1" id="KW-1133">Transmembrane helix</keyword>
<name>A0A3M8P676_9BACL</name>
<evidence type="ECO:0000313" key="3">
    <source>
        <dbReference type="Proteomes" id="UP000275473"/>
    </source>
</evidence>
<feature type="transmembrane region" description="Helical" evidence="1">
    <location>
        <begin position="32"/>
        <end position="50"/>
    </location>
</feature>
<reference evidence="2 3" key="1">
    <citation type="journal article" date="2018" name="Int. J. Syst. Evol. Microbiol.">
        <title>Planococcus salinus sp. nov., a moderately halophilic bacterium isolated from a saline-alkali soil.</title>
        <authorList>
            <person name="Gan L."/>
        </authorList>
    </citation>
    <scope>NUCLEOTIDE SEQUENCE [LARGE SCALE GENOMIC DNA]</scope>
    <source>
        <strain evidence="2 3">LCB217</strain>
    </source>
</reference>
<dbReference type="EMBL" id="RIAX01000007">
    <property type="protein sequence ID" value="RNF39188.1"/>
    <property type="molecule type" value="Genomic_DNA"/>
</dbReference>
<dbReference type="AlphaFoldDB" id="A0A3M8P676"/>
<comment type="caution">
    <text evidence="2">The sequence shown here is derived from an EMBL/GenBank/DDBJ whole genome shotgun (WGS) entry which is preliminary data.</text>
</comment>
<dbReference type="Proteomes" id="UP000275473">
    <property type="component" value="Unassembled WGS sequence"/>
</dbReference>
<organism evidence="2 3">
    <name type="scientific">Planococcus salinus</name>
    <dbReference type="NCBI Taxonomy" id="1848460"/>
    <lineage>
        <taxon>Bacteria</taxon>
        <taxon>Bacillati</taxon>
        <taxon>Bacillota</taxon>
        <taxon>Bacilli</taxon>
        <taxon>Bacillales</taxon>
        <taxon>Caryophanaceae</taxon>
        <taxon>Planococcus</taxon>
    </lineage>
</organism>
<feature type="transmembrane region" description="Helical" evidence="1">
    <location>
        <begin position="56"/>
        <end position="75"/>
    </location>
</feature>
<sequence>MTIGGRGFQRDQYIYEKELVALSELLSSKRFVPVYFIVGCLSVLLFRALGSSWLEVFMSTFLCFLAGILLLMQNFTSSKETENDK</sequence>
<proteinExistence type="predicted"/>